<evidence type="ECO:0000259" key="3">
    <source>
        <dbReference type="Pfam" id="PF16220"/>
    </source>
</evidence>
<proteinExistence type="predicted"/>
<feature type="domain" description="FecR protein" evidence="2">
    <location>
        <begin position="143"/>
        <end position="233"/>
    </location>
</feature>
<dbReference type="Pfam" id="PF04773">
    <property type="entry name" value="FecR"/>
    <property type="match status" value="1"/>
</dbReference>
<comment type="caution">
    <text evidence="4">The sequence shown here is derived from an EMBL/GenBank/DDBJ whole genome shotgun (WGS) entry which is preliminary data.</text>
</comment>
<dbReference type="PANTHER" id="PTHR30273:SF2">
    <property type="entry name" value="PROTEIN FECR"/>
    <property type="match status" value="1"/>
</dbReference>
<organism evidence="4 5">
    <name type="scientific">Thalassolituus pacificus</name>
    <dbReference type="NCBI Taxonomy" id="2975440"/>
    <lineage>
        <taxon>Bacteria</taxon>
        <taxon>Pseudomonadati</taxon>
        <taxon>Pseudomonadota</taxon>
        <taxon>Gammaproteobacteria</taxon>
        <taxon>Oceanospirillales</taxon>
        <taxon>Oceanospirillaceae</taxon>
        <taxon>Thalassolituus</taxon>
    </lineage>
</organism>
<dbReference type="AlphaFoldDB" id="A0A9X2WGL3"/>
<dbReference type="RefSeq" id="WP_260976914.1">
    <property type="nucleotide sequence ID" value="NZ_JAOANI010000022.1"/>
</dbReference>
<sequence>MTIQTTDNDIREQAADWYDRLHELNAAEQQQYQHWLMQSPQHAAAMSWLQQQLGEHDEALLIALERVATANHKSPPVAAEEGEVVVPVWRPTLLQTLWQKLRPISGPRWWPAPAALVMMLALVLAYPLLMQPSVPVVQPLSFNTAVGEQRRERLADGSEIHLNAGSAVSVVLEEKQRLVSLTQGEAYFSVAVDKQRPFYVDTGKVQIRVVGTAFNVDNTAGAVSVVVEHGEVRVTLAGQEWTLHAGDGVRISADRGERFQRAVVSDWRQDWRRAEAEPLADVVAHLQRYSARPIRLQGIEQTLPFSGRYNQSDVEGTLSLIASLFDLSLQVSDDLILLSGDDPETR</sequence>
<dbReference type="PANTHER" id="PTHR30273">
    <property type="entry name" value="PERIPLASMIC SIGNAL SENSOR AND SIGMA FACTOR ACTIVATOR FECR-RELATED"/>
    <property type="match status" value="1"/>
</dbReference>
<keyword evidence="5" id="KW-1185">Reference proteome</keyword>
<keyword evidence="1" id="KW-0812">Transmembrane</keyword>
<protein>
    <submittedName>
        <fullName evidence="4">FecR domain-containing protein</fullName>
    </submittedName>
</protein>
<evidence type="ECO:0000256" key="1">
    <source>
        <dbReference type="SAM" id="Phobius"/>
    </source>
</evidence>
<dbReference type="InterPro" id="IPR032623">
    <property type="entry name" value="FecR_N"/>
</dbReference>
<feature type="domain" description="FecR N-terminal" evidence="3">
    <location>
        <begin position="12"/>
        <end position="46"/>
    </location>
</feature>
<evidence type="ECO:0000313" key="5">
    <source>
        <dbReference type="Proteomes" id="UP001147830"/>
    </source>
</evidence>
<accession>A0A9X2WGL3</accession>
<reference evidence="4" key="1">
    <citation type="journal article" date="2022" name="Front. Microbiol.">
        <title>Genome-based taxonomic rearrangement of Oceanobacter-related bacteria including the description of Thalassolituus hydrocarbonoclasticus sp. nov. and Thalassolituus pacificus sp. nov. and emended description of the genus Thalassolituus.</title>
        <authorList>
            <person name="Dong C."/>
            <person name="Wei L."/>
            <person name="Wang J."/>
            <person name="Lai Q."/>
            <person name="Huang Z."/>
            <person name="Shao Z."/>
        </authorList>
    </citation>
    <scope>NUCLEOTIDE SEQUENCE</scope>
    <source>
        <strain evidence="4">59MF3M-4</strain>
    </source>
</reference>
<keyword evidence="1" id="KW-0472">Membrane</keyword>
<keyword evidence="1" id="KW-1133">Transmembrane helix</keyword>
<dbReference type="Proteomes" id="UP001147830">
    <property type="component" value="Unassembled WGS sequence"/>
</dbReference>
<evidence type="ECO:0000259" key="2">
    <source>
        <dbReference type="Pfam" id="PF04773"/>
    </source>
</evidence>
<name>A0A9X2WGL3_9GAMM</name>
<reference evidence="4" key="2">
    <citation type="submission" date="2022-08" db="EMBL/GenBank/DDBJ databases">
        <authorList>
            <person name="Dong C."/>
        </authorList>
    </citation>
    <scope>NUCLEOTIDE SEQUENCE</scope>
    <source>
        <strain evidence="4">59MF3M-4</strain>
    </source>
</reference>
<dbReference type="EMBL" id="JAOANI010000022">
    <property type="protein sequence ID" value="MCT7360067.1"/>
    <property type="molecule type" value="Genomic_DNA"/>
</dbReference>
<evidence type="ECO:0000313" key="4">
    <source>
        <dbReference type="EMBL" id="MCT7360067.1"/>
    </source>
</evidence>
<dbReference type="PIRSF" id="PIRSF018266">
    <property type="entry name" value="FecR"/>
    <property type="match status" value="1"/>
</dbReference>
<dbReference type="InterPro" id="IPR006860">
    <property type="entry name" value="FecR"/>
</dbReference>
<dbReference type="InterPro" id="IPR012373">
    <property type="entry name" value="Ferrdict_sens_TM"/>
</dbReference>
<dbReference type="GO" id="GO:0016989">
    <property type="term" value="F:sigma factor antagonist activity"/>
    <property type="evidence" value="ECO:0007669"/>
    <property type="project" value="TreeGrafter"/>
</dbReference>
<feature type="transmembrane region" description="Helical" evidence="1">
    <location>
        <begin position="109"/>
        <end position="129"/>
    </location>
</feature>
<dbReference type="Gene3D" id="2.60.120.1440">
    <property type="match status" value="1"/>
</dbReference>
<dbReference type="Pfam" id="PF16220">
    <property type="entry name" value="DUF4880"/>
    <property type="match status" value="1"/>
</dbReference>
<gene>
    <name evidence="4" type="ORF">NYR02_13685</name>
</gene>